<feature type="compositionally biased region" description="Low complexity" evidence="1">
    <location>
        <begin position="1"/>
        <end position="13"/>
    </location>
</feature>
<protein>
    <submittedName>
        <fullName evidence="2">Uncharacterized protein</fullName>
    </submittedName>
</protein>
<sequence length="285" mass="30893">PPPLPSLLNSPRSWRFGPDHDHGGVRNDDGAGGGGGGGGGATKVLEMRLGQELAAFAVHQLPPSPPQPPPRSALASTASPEEGVSDLVDPRVGGSTTNIGQCGGASQPEGHMVPLFGQVIEGRVKVYINGQLKAGVEGCHVYDTEGRRVALVVRGSFPGLRTIHFFSIHAAPDATQRPRLRLLCRCVRARLLPSSTWLFPPREDTHDVGGWYFEWGGYNRRGQPGWLDPSVFVFVAATVASEQERIESRHRRVVSELLQDWRQATWQAVAGLWERAGLIRRPEGS</sequence>
<feature type="compositionally biased region" description="Basic and acidic residues" evidence="1">
    <location>
        <begin position="17"/>
        <end position="29"/>
    </location>
</feature>
<evidence type="ECO:0000313" key="3">
    <source>
        <dbReference type="Proteomes" id="UP000722791"/>
    </source>
</evidence>
<comment type="caution">
    <text evidence="2">The sequence shown here is derived from an EMBL/GenBank/DDBJ whole genome shotgun (WGS) entry which is preliminary data.</text>
</comment>
<name>A0A8J4LPE9_9CHLO</name>
<feature type="compositionally biased region" description="Pro residues" evidence="1">
    <location>
        <begin position="62"/>
        <end position="71"/>
    </location>
</feature>
<dbReference type="EMBL" id="BNCQ01000019">
    <property type="protein sequence ID" value="GIM05621.1"/>
    <property type="molecule type" value="Genomic_DNA"/>
</dbReference>
<feature type="non-terminal residue" evidence="2">
    <location>
        <position position="285"/>
    </location>
</feature>
<evidence type="ECO:0000313" key="2">
    <source>
        <dbReference type="EMBL" id="GIM05621.1"/>
    </source>
</evidence>
<dbReference type="PANTHER" id="PTHR45286:SF1">
    <property type="entry name" value="CHAPERONE DNAJ-DOMAIN SUPERFAMILY PROTEIN"/>
    <property type="match status" value="1"/>
</dbReference>
<dbReference type="PANTHER" id="PTHR45286">
    <property type="entry name" value="CHAPERONE DNAJ-DOMAIN SUPERFAMILY PROTEIN"/>
    <property type="match status" value="1"/>
</dbReference>
<dbReference type="Proteomes" id="UP000722791">
    <property type="component" value="Unassembled WGS sequence"/>
</dbReference>
<reference evidence="2" key="1">
    <citation type="journal article" date="2021" name="Proc. Natl. Acad. Sci. U.S.A.">
        <title>Three genomes in the algal genus Volvox reveal the fate of a haploid sex-determining region after a transition to homothallism.</title>
        <authorList>
            <person name="Yamamoto K."/>
            <person name="Hamaji T."/>
            <person name="Kawai-Toyooka H."/>
            <person name="Matsuzaki R."/>
            <person name="Takahashi F."/>
            <person name="Nishimura Y."/>
            <person name="Kawachi M."/>
            <person name="Noguchi H."/>
            <person name="Minakuchi Y."/>
            <person name="Umen J.G."/>
            <person name="Toyoda A."/>
            <person name="Nozaki H."/>
        </authorList>
    </citation>
    <scope>NUCLEOTIDE SEQUENCE</scope>
    <source>
        <strain evidence="2">NIES-3785</strain>
    </source>
</reference>
<feature type="compositionally biased region" description="Gly residues" evidence="1">
    <location>
        <begin position="30"/>
        <end position="41"/>
    </location>
</feature>
<evidence type="ECO:0000256" key="1">
    <source>
        <dbReference type="SAM" id="MobiDB-lite"/>
    </source>
</evidence>
<gene>
    <name evidence="2" type="ORF">Vretimale_10079</name>
</gene>
<feature type="region of interest" description="Disordered" evidence="1">
    <location>
        <begin position="1"/>
        <end position="43"/>
    </location>
</feature>
<accession>A0A8J4LPE9</accession>
<dbReference type="AlphaFoldDB" id="A0A8J4LPE9"/>
<feature type="region of interest" description="Disordered" evidence="1">
    <location>
        <begin position="59"/>
        <end position="87"/>
    </location>
</feature>
<proteinExistence type="predicted"/>
<organism evidence="2 3">
    <name type="scientific">Volvox reticuliferus</name>
    <dbReference type="NCBI Taxonomy" id="1737510"/>
    <lineage>
        <taxon>Eukaryota</taxon>
        <taxon>Viridiplantae</taxon>
        <taxon>Chlorophyta</taxon>
        <taxon>core chlorophytes</taxon>
        <taxon>Chlorophyceae</taxon>
        <taxon>CS clade</taxon>
        <taxon>Chlamydomonadales</taxon>
        <taxon>Volvocaceae</taxon>
        <taxon>Volvox</taxon>
    </lineage>
</organism>